<evidence type="ECO:0000256" key="4">
    <source>
        <dbReference type="ARBA" id="ARBA00022525"/>
    </source>
</evidence>
<evidence type="ECO:0000313" key="9">
    <source>
        <dbReference type="Proteomes" id="UP000284706"/>
    </source>
</evidence>
<evidence type="ECO:0000313" key="8">
    <source>
        <dbReference type="EMBL" id="PPQ70599.1"/>
    </source>
</evidence>
<evidence type="ECO:0000256" key="1">
    <source>
        <dbReference type="ARBA" id="ARBA00004191"/>
    </source>
</evidence>
<keyword evidence="5 7" id="KW-0732">Signal</keyword>
<feature type="signal peptide" evidence="7">
    <location>
        <begin position="1"/>
        <end position="19"/>
    </location>
</feature>
<evidence type="ECO:0000256" key="2">
    <source>
        <dbReference type="ARBA" id="ARBA00010446"/>
    </source>
</evidence>
<comment type="caution">
    <text evidence="8">The sequence shown here is derived from an EMBL/GenBank/DDBJ whole genome shotgun (WGS) entry which is preliminary data.</text>
</comment>
<dbReference type="Proteomes" id="UP000284706">
    <property type="component" value="Unassembled WGS sequence"/>
</dbReference>
<name>A0A409VWH3_9AGAR</name>
<dbReference type="GO" id="GO:0005199">
    <property type="term" value="F:structural constituent of cell wall"/>
    <property type="evidence" value="ECO:0007669"/>
    <property type="project" value="InterPro"/>
</dbReference>
<reference evidence="8 9" key="1">
    <citation type="journal article" date="2018" name="Evol. Lett.">
        <title>Horizontal gene cluster transfer increased hallucinogenic mushroom diversity.</title>
        <authorList>
            <person name="Reynolds H.T."/>
            <person name="Vijayakumar V."/>
            <person name="Gluck-Thaler E."/>
            <person name="Korotkin H.B."/>
            <person name="Matheny P.B."/>
            <person name="Slot J.C."/>
        </authorList>
    </citation>
    <scope>NUCLEOTIDE SEQUENCE [LARGE SCALE GENOMIC DNA]</scope>
    <source>
        <strain evidence="8 9">SRW20</strain>
    </source>
</reference>
<dbReference type="GO" id="GO:0009277">
    <property type="term" value="C:fungal-type cell wall"/>
    <property type="evidence" value="ECO:0007669"/>
    <property type="project" value="InterPro"/>
</dbReference>
<dbReference type="CDD" id="cd23507">
    <property type="entry name" value="hydrophobin_I"/>
    <property type="match status" value="1"/>
</dbReference>
<keyword evidence="4 7" id="KW-0964">Secreted</keyword>
<dbReference type="InterPro" id="IPR001338">
    <property type="entry name" value="Class_I_Hydrophobin"/>
</dbReference>
<dbReference type="Pfam" id="PF01185">
    <property type="entry name" value="Hydrophobin"/>
    <property type="match status" value="1"/>
</dbReference>
<keyword evidence="6 7" id="KW-1015">Disulfide bond</keyword>
<dbReference type="PROSITE" id="PS00956">
    <property type="entry name" value="HYDROPHOBIN"/>
    <property type="match status" value="1"/>
</dbReference>
<proteinExistence type="inferred from homology"/>
<comment type="similarity">
    <text evidence="2 7">Belongs to the fungal hydrophobin family.</text>
</comment>
<gene>
    <name evidence="8" type="ORF">CVT26_013198</name>
</gene>
<dbReference type="AlphaFoldDB" id="A0A409VWH3"/>
<dbReference type="InterPro" id="IPR019778">
    <property type="entry name" value="Class_I_Hydrophobin_CS"/>
</dbReference>
<dbReference type="OrthoDB" id="4225815at2759"/>
<dbReference type="STRING" id="231916.A0A409VWH3"/>
<dbReference type="EMBL" id="NHYE01005535">
    <property type="protein sequence ID" value="PPQ70599.1"/>
    <property type="molecule type" value="Genomic_DNA"/>
</dbReference>
<keyword evidence="3 7" id="KW-0134">Cell wall</keyword>
<comment type="subcellular location">
    <subcellularLocation>
        <location evidence="1 7">Secreted</location>
        <location evidence="1 7">Cell wall</location>
    </subcellularLocation>
</comment>
<evidence type="ECO:0000256" key="3">
    <source>
        <dbReference type="ARBA" id="ARBA00022512"/>
    </source>
</evidence>
<protein>
    <recommendedName>
        <fullName evidence="7">Hydrophobin</fullName>
    </recommendedName>
</protein>
<feature type="chain" id="PRO_5018812872" description="Hydrophobin" evidence="7">
    <location>
        <begin position="20"/>
        <end position="112"/>
    </location>
</feature>
<keyword evidence="9" id="KW-1185">Reference proteome</keyword>
<evidence type="ECO:0000256" key="7">
    <source>
        <dbReference type="RuleBase" id="RU365009"/>
    </source>
</evidence>
<evidence type="ECO:0000256" key="6">
    <source>
        <dbReference type="ARBA" id="ARBA00023157"/>
    </source>
</evidence>
<dbReference type="InParanoid" id="A0A409VWH3"/>
<dbReference type="SMART" id="SM00075">
    <property type="entry name" value="HYDRO"/>
    <property type="match status" value="1"/>
</dbReference>
<sequence length="112" mass="11240">MRTSVFFAFALPVLAAATAVEIDVRQASGNCDTGSTMCCNQVQNSTSEGVVQLASELGLDLGDLGALVGLSCSAISILGFGGNSCSAQPVCCTGNTFGGLLAFGCNPLNLNL</sequence>
<accession>A0A409VWH3</accession>
<evidence type="ECO:0000256" key="5">
    <source>
        <dbReference type="ARBA" id="ARBA00022729"/>
    </source>
</evidence>
<organism evidence="8 9">
    <name type="scientific">Gymnopilus dilepis</name>
    <dbReference type="NCBI Taxonomy" id="231916"/>
    <lineage>
        <taxon>Eukaryota</taxon>
        <taxon>Fungi</taxon>
        <taxon>Dikarya</taxon>
        <taxon>Basidiomycota</taxon>
        <taxon>Agaricomycotina</taxon>
        <taxon>Agaricomycetes</taxon>
        <taxon>Agaricomycetidae</taxon>
        <taxon>Agaricales</taxon>
        <taxon>Agaricineae</taxon>
        <taxon>Hymenogastraceae</taxon>
        <taxon>Gymnopilus</taxon>
    </lineage>
</organism>